<evidence type="ECO:0000313" key="5">
    <source>
        <dbReference type="EMBL" id="SEG82063.1"/>
    </source>
</evidence>
<evidence type="ECO:0000256" key="3">
    <source>
        <dbReference type="ARBA" id="ARBA00022729"/>
    </source>
</evidence>
<keyword evidence="3" id="KW-0732">Signal</keyword>
<comment type="similarity">
    <text evidence="2">Belongs to the bacterial solute-binding protein 5 family.</text>
</comment>
<dbReference type="AlphaFoldDB" id="A0A1H6DB22"/>
<evidence type="ECO:0000259" key="4">
    <source>
        <dbReference type="Pfam" id="PF00496"/>
    </source>
</evidence>
<dbReference type="PROSITE" id="PS51318">
    <property type="entry name" value="TAT"/>
    <property type="match status" value="1"/>
</dbReference>
<organism evidence="5 6">
    <name type="scientific">Bosea lathyri</name>
    <dbReference type="NCBI Taxonomy" id="1036778"/>
    <lineage>
        <taxon>Bacteria</taxon>
        <taxon>Pseudomonadati</taxon>
        <taxon>Pseudomonadota</taxon>
        <taxon>Alphaproteobacteria</taxon>
        <taxon>Hyphomicrobiales</taxon>
        <taxon>Boseaceae</taxon>
        <taxon>Bosea</taxon>
    </lineage>
</organism>
<evidence type="ECO:0000256" key="2">
    <source>
        <dbReference type="ARBA" id="ARBA00005695"/>
    </source>
</evidence>
<dbReference type="OrthoDB" id="9803988at2"/>
<reference evidence="5 6" key="1">
    <citation type="submission" date="2016-10" db="EMBL/GenBank/DDBJ databases">
        <authorList>
            <person name="de Groot N.N."/>
        </authorList>
    </citation>
    <scope>NUCLEOTIDE SEQUENCE [LARGE SCALE GENOMIC DNA]</scope>
    <source>
        <strain evidence="5 6">DSM 26656</strain>
    </source>
</reference>
<dbReference type="GO" id="GO:0015833">
    <property type="term" value="P:peptide transport"/>
    <property type="evidence" value="ECO:0007669"/>
    <property type="project" value="TreeGrafter"/>
</dbReference>
<dbReference type="Gene3D" id="3.10.105.10">
    <property type="entry name" value="Dipeptide-binding Protein, Domain 3"/>
    <property type="match status" value="1"/>
</dbReference>
<dbReference type="PROSITE" id="PS01040">
    <property type="entry name" value="SBP_BACTERIAL_5"/>
    <property type="match status" value="1"/>
</dbReference>
<keyword evidence="6" id="KW-1185">Reference proteome</keyword>
<dbReference type="Pfam" id="PF00496">
    <property type="entry name" value="SBP_bac_5"/>
    <property type="match status" value="1"/>
</dbReference>
<protein>
    <submittedName>
        <fullName evidence="5">Peptide/nickel transport system substrate-binding protein</fullName>
    </submittedName>
</protein>
<dbReference type="GO" id="GO:0043190">
    <property type="term" value="C:ATP-binding cassette (ABC) transporter complex"/>
    <property type="evidence" value="ECO:0007669"/>
    <property type="project" value="InterPro"/>
</dbReference>
<gene>
    <name evidence="5" type="ORF">SAMN04488115_11968</name>
</gene>
<dbReference type="GO" id="GO:1904680">
    <property type="term" value="F:peptide transmembrane transporter activity"/>
    <property type="evidence" value="ECO:0007669"/>
    <property type="project" value="TreeGrafter"/>
</dbReference>
<evidence type="ECO:0000313" key="6">
    <source>
        <dbReference type="Proteomes" id="UP000236743"/>
    </source>
</evidence>
<dbReference type="PANTHER" id="PTHR30290:SF38">
    <property type="entry name" value="D,D-DIPEPTIDE-BINDING PERIPLASMIC PROTEIN DDPA-RELATED"/>
    <property type="match status" value="1"/>
</dbReference>
<dbReference type="InterPro" id="IPR023765">
    <property type="entry name" value="SBP_5_CS"/>
</dbReference>
<dbReference type="GO" id="GO:0030288">
    <property type="term" value="C:outer membrane-bounded periplasmic space"/>
    <property type="evidence" value="ECO:0007669"/>
    <property type="project" value="UniProtKB-ARBA"/>
</dbReference>
<name>A0A1H6DB22_9HYPH</name>
<sequence length="533" mass="58969">MKASRRDVLIGGASVAAGGYFSIGARAQNVPASRTLNVVKSTDLRVFDPVWTTANITADHGAMIYDTLFGLDENYQAKGQMVGRWDVSEDKKTYTFELRDGLGWHDGSPVTAADCVASIRRWGEVDAGGQLVMSRAQDISKKDDKTFEVKLKEPFGALIDVLAKLSTPCLFVMREKDAKRPGTEQVSDNIGSGPFIFNKALAKPGVSFTYDRNPNYVPRNEPPSGMAGGKAVKVDRIVWQYIADSQTGMAALQAGEIDYLERLPMDLLPVLEADPNIKVDILDKGGDDAYIRVNFLHKPFNNVKARQALLYLVDQEGFMRAAFADPRYYKPVKSLFGNNNPISNDESTGWYKPGGDLEKARQLFKDSGYAGEPVVILQPTNSPWQDNASQYLASILRKAGVNAQLAPSDWGGVVTRRANKQPIAEGGWSMFISLDSDYSHGEPLTTSFLLANGEKAWYGWPQDDQYEALRSKYADAASLDERKALARQMQARWWDFVGAVNIGTRQSPVAYRKNISGFIHIPEVIPMWNVKKG</sequence>
<dbReference type="EMBL" id="FNUY01000019">
    <property type="protein sequence ID" value="SEG82063.1"/>
    <property type="molecule type" value="Genomic_DNA"/>
</dbReference>
<feature type="domain" description="Solute-binding protein family 5" evidence="4">
    <location>
        <begin position="80"/>
        <end position="431"/>
    </location>
</feature>
<dbReference type="CDD" id="cd08502">
    <property type="entry name" value="PBP2_NikA_DppA_OppA_like_16"/>
    <property type="match status" value="1"/>
</dbReference>
<dbReference type="InterPro" id="IPR030678">
    <property type="entry name" value="Peptide/Ni-bd"/>
</dbReference>
<accession>A0A1H6DB22</accession>
<evidence type="ECO:0000256" key="1">
    <source>
        <dbReference type="ARBA" id="ARBA00004418"/>
    </source>
</evidence>
<dbReference type="RefSeq" id="WP_103875622.1">
    <property type="nucleotide sequence ID" value="NZ_FNUY01000019.1"/>
</dbReference>
<dbReference type="InterPro" id="IPR039424">
    <property type="entry name" value="SBP_5"/>
</dbReference>
<dbReference type="Proteomes" id="UP000236743">
    <property type="component" value="Unassembled WGS sequence"/>
</dbReference>
<dbReference type="Gene3D" id="3.90.76.10">
    <property type="entry name" value="Dipeptide-binding Protein, Domain 1"/>
    <property type="match status" value="1"/>
</dbReference>
<dbReference type="SUPFAM" id="SSF53850">
    <property type="entry name" value="Periplasmic binding protein-like II"/>
    <property type="match status" value="1"/>
</dbReference>
<proteinExistence type="inferred from homology"/>
<dbReference type="PIRSF" id="PIRSF002741">
    <property type="entry name" value="MppA"/>
    <property type="match status" value="1"/>
</dbReference>
<dbReference type="PANTHER" id="PTHR30290">
    <property type="entry name" value="PERIPLASMIC BINDING COMPONENT OF ABC TRANSPORTER"/>
    <property type="match status" value="1"/>
</dbReference>
<dbReference type="InterPro" id="IPR000914">
    <property type="entry name" value="SBP_5_dom"/>
</dbReference>
<comment type="subcellular location">
    <subcellularLocation>
        <location evidence="1">Periplasm</location>
    </subcellularLocation>
</comment>
<dbReference type="InterPro" id="IPR006311">
    <property type="entry name" value="TAT_signal"/>
</dbReference>
<dbReference type="Gene3D" id="3.40.190.10">
    <property type="entry name" value="Periplasmic binding protein-like II"/>
    <property type="match status" value="1"/>
</dbReference>